<name>A0AAD8YJX1_9STRA</name>
<dbReference type="InterPro" id="IPR013083">
    <property type="entry name" value="Znf_RING/FYVE/PHD"/>
</dbReference>
<dbReference type="InterPro" id="IPR001841">
    <property type="entry name" value="Znf_RING"/>
</dbReference>
<evidence type="ECO:0000259" key="6">
    <source>
        <dbReference type="PROSITE" id="PS50865"/>
    </source>
</evidence>
<dbReference type="Pfam" id="PF08238">
    <property type="entry name" value="Sel1"/>
    <property type="match status" value="3"/>
</dbReference>
<dbReference type="InterPro" id="IPR011990">
    <property type="entry name" value="TPR-like_helical_dom_sf"/>
</dbReference>
<evidence type="ECO:0000256" key="4">
    <source>
        <dbReference type="PROSITE-ProRule" id="PRU00134"/>
    </source>
</evidence>
<dbReference type="InterPro" id="IPR052748">
    <property type="entry name" value="ISR_Activator"/>
</dbReference>
<feature type="domain" description="MYND-type" evidence="6">
    <location>
        <begin position="13"/>
        <end position="54"/>
    </location>
</feature>
<evidence type="ECO:0000313" key="8">
    <source>
        <dbReference type="Proteomes" id="UP001224775"/>
    </source>
</evidence>
<evidence type="ECO:0000256" key="2">
    <source>
        <dbReference type="ARBA" id="ARBA00022771"/>
    </source>
</evidence>
<dbReference type="Proteomes" id="UP001224775">
    <property type="component" value="Unassembled WGS sequence"/>
</dbReference>
<dbReference type="SUPFAM" id="SSF144232">
    <property type="entry name" value="HIT/MYND zinc finger-like"/>
    <property type="match status" value="1"/>
</dbReference>
<evidence type="ECO:0000256" key="1">
    <source>
        <dbReference type="ARBA" id="ARBA00022723"/>
    </source>
</evidence>
<keyword evidence="1" id="KW-0479">Metal-binding</keyword>
<keyword evidence="2 4" id="KW-0863">Zinc-finger</keyword>
<feature type="domain" description="RING-type" evidence="5">
    <location>
        <begin position="78"/>
        <end position="127"/>
    </location>
</feature>
<dbReference type="Gene3D" id="3.30.40.10">
    <property type="entry name" value="Zinc/RING finger domain, C3HC4 (zinc finger)"/>
    <property type="match status" value="1"/>
</dbReference>
<dbReference type="EMBL" id="JATAAI010000003">
    <property type="protein sequence ID" value="KAK1746725.1"/>
    <property type="molecule type" value="Genomic_DNA"/>
</dbReference>
<dbReference type="GO" id="GO:0008270">
    <property type="term" value="F:zinc ion binding"/>
    <property type="evidence" value="ECO:0007669"/>
    <property type="project" value="UniProtKB-KW"/>
</dbReference>
<protein>
    <submittedName>
        <fullName evidence="7">Sel1-like repeat family protein</fullName>
    </submittedName>
</protein>
<dbReference type="SMART" id="SM00671">
    <property type="entry name" value="SEL1"/>
    <property type="match status" value="3"/>
</dbReference>
<dbReference type="AlphaFoldDB" id="A0AAD8YJX1"/>
<dbReference type="SUPFAM" id="SSF81901">
    <property type="entry name" value="HCP-like"/>
    <property type="match status" value="1"/>
</dbReference>
<dbReference type="PROSITE" id="PS50089">
    <property type="entry name" value="ZF_RING_2"/>
    <property type="match status" value="1"/>
</dbReference>
<dbReference type="PROSITE" id="PS50865">
    <property type="entry name" value="ZF_MYND_2"/>
    <property type="match status" value="1"/>
</dbReference>
<keyword evidence="8" id="KW-1185">Reference proteome</keyword>
<evidence type="ECO:0000313" key="7">
    <source>
        <dbReference type="EMBL" id="KAK1746725.1"/>
    </source>
</evidence>
<evidence type="ECO:0000259" key="5">
    <source>
        <dbReference type="PROSITE" id="PS50089"/>
    </source>
</evidence>
<comment type="caution">
    <text evidence="7">The sequence shown here is derived from an EMBL/GenBank/DDBJ whole genome shotgun (WGS) entry which is preliminary data.</text>
</comment>
<organism evidence="7 8">
    <name type="scientific">Skeletonema marinoi</name>
    <dbReference type="NCBI Taxonomy" id="267567"/>
    <lineage>
        <taxon>Eukaryota</taxon>
        <taxon>Sar</taxon>
        <taxon>Stramenopiles</taxon>
        <taxon>Ochrophyta</taxon>
        <taxon>Bacillariophyta</taxon>
        <taxon>Coscinodiscophyceae</taxon>
        <taxon>Thalassiosirophycidae</taxon>
        <taxon>Thalassiosirales</taxon>
        <taxon>Skeletonemataceae</taxon>
        <taxon>Skeletonema</taxon>
        <taxon>Skeletonema marinoi-dohrnii complex</taxon>
    </lineage>
</organism>
<sequence length="301" mass="33546">MSEENIKADTSCCAYCGVAEVDEIKLTECSDCDLVRYCSVKCQKEHKSQHQQECKKQVDELHDELLFKQPESSHIGDCPICMIPLSIDQTKSGVWSCCSKVICKGCAHANILREEDKKLQHACPFCREPVPSTQEQCDKQMMKRVAANDPVAMRRKGIQQHKKGDYRSAFEYYTRAAELGDAAAQCNLASLYEFGKGVEKDGGKAVHYLEEAAIGGDPIARNRLGRIEGNIGNTERAVKHCIIAANLGDDGSIKMMMLMFRNGLVSKDDLASTLRAHQAAVDATKSPQREVAEEYDRLFHH</sequence>
<dbReference type="Gene3D" id="1.25.40.10">
    <property type="entry name" value="Tetratricopeptide repeat domain"/>
    <property type="match status" value="1"/>
</dbReference>
<dbReference type="GO" id="GO:0005737">
    <property type="term" value="C:cytoplasm"/>
    <property type="evidence" value="ECO:0007669"/>
    <property type="project" value="UniProtKB-ARBA"/>
</dbReference>
<dbReference type="Gene3D" id="6.10.140.2220">
    <property type="match status" value="1"/>
</dbReference>
<dbReference type="PANTHER" id="PTHR45011">
    <property type="entry name" value="DAP3-BINDING CELL DEATH ENHANCER 1"/>
    <property type="match status" value="1"/>
</dbReference>
<evidence type="ECO:0000256" key="3">
    <source>
        <dbReference type="ARBA" id="ARBA00022833"/>
    </source>
</evidence>
<dbReference type="Pfam" id="PF01753">
    <property type="entry name" value="zf-MYND"/>
    <property type="match status" value="1"/>
</dbReference>
<keyword evidence="3" id="KW-0862">Zinc</keyword>
<gene>
    <name evidence="7" type="ORF">QTG54_002069</name>
</gene>
<dbReference type="InterPro" id="IPR002893">
    <property type="entry name" value="Znf_MYND"/>
</dbReference>
<dbReference type="InterPro" id="IPR006597">
    <property type="entry name" value="Sel1-like"/>
</dbReference>
<reference evidence="7" key="1">
    <citation type="submission" date="2023-06" db="EMBL/GenBank/DDBJ databases">
        <title>Survivors Of The Sea: Transcriptome response of Skeletonema marinoi to long-term dormancy.</title>
        <authorList>
            <person name="Pinder M.I.M."/>
            <person name="Kourtchenko O."/>
            <person name="Robertson E.K."/>
            <person name="Larsson T."/>
            <person name="Maumus F."/>
            <person name="Osuna-Cruz C.M."/>
            <person name="Vancaester E."/>
            <person name="Stenow R."/>
            <person name="Vandepoele K."/>
            <person name="Ploug H."/>
            <person name="Bruchert V."/>
            <person name="Godhe A."/>
            <person name="Topel M."/>
        </authorList>
    </citation>
    <scope>NUCLEOTIDE SEQUENCE</scope>
    <source>
        <strain evidence="7">R05AC</strain>
    </source>
</reference>
<dbReference type="PANTHER" id="PTHR45011:SF1">
    <property type="entry name" value="DAP3-BINDING CELL DEATH ENHANCER 1"/>
    <property type="match status" value="1"/>
</dbReference>
<proteinExistence type="predicted"/>
<accession>A0AAD8YJX1</accession>